<protein>
    <submittedName>
        <fullName evidence="2">Transposase</fullName>
    </submittedName>
</protein>
<dbReference type="AlphaFoldDB" id="A0A6I1IG71"/>
<reference evidence="2 3" key="1">
    <citation type="submission" date="2019-10" db="EMBL/GenBank/DDBJ databases">
        <title>Three novel species isolated from a subtropical stream in China.</title>
        <authorList>
            <person name="Lu H."/>
        </authorList>
    </citation>
    <scope>NUCLEOTIDE SEQUENCE [LARGE SCALE GENOMIC DNA]</scope>
    <source>
        <strain evidence="2 3">FT13W</strain>
    </source>
</reference>
<dbReference type="GO" id="GO:0015074">
    <property type="term" value="P:DNA integration"/>
    <property type="evidence" value="ECO:0007669"/>
    <property type="project" value="InterPro"/>
</dbReference>
<dbReference type="Proteomes" id="UP000468717">
    <property type="component" value="Unassembled WGS sequence"/>
</dbReference>
<organism evidence="2 3">
    <name type="scientific">Janthinobacterium violaceinigrum</name>
    <dbReference type="NCBI Taxonomy" id="2654252"/>
    <lineage>
        <taxon>Bacteria</taxon>
        <taxon>Pseudomonadati</taxon>
        <taxon>Pseudomonadota</taxon>
        <taxon>Betaproteobacteria</taxon>
        <taxon>Burkholderiales</taxon>
        <taxon>Oxalobacteraceae</taxon>
        <taxon>Janthinobacterium</taxon>
    </lineage>
</organism>
<evidence type="ECO:0000313" key="2">
    <source>
        <dbReference type="EMBL" id="KAB8063211.1"/>
    </source>
</evidence>
<name>A0A6I1IG71_9BURK</name>
<dbReference type="EMBL" id="WFLI01000025">
    <property type="protein sequence ID" value="KAB8063211.1"/>
    <property type="molecule type" value="Genomic_DNA"/>
</dbReference>
<gene>
    <name evidence="2" type="ORF">GCN75_19785</name>
</gene>
<dbReference type="InterPro" id="IPR001584">
    <property type="entry name" value="Integrase_cat-core"/>
</dbReference>
<dbReference type="Pfam" id="PF13683">
    <property type="entry name" value="rve_3"/>
    <property type="match status" value="1"/>
</dbReference>
<accession>A0A6I1IG71</accession>
<feature type="domain" description="Integrase catalytic" evidence="1">
    <location>
        <begin position="60"/>
        <end position="97"/>
    </location>
</feature>
<sequence>MTTTVKDSALRLTSHCRSNASSVPSTGSSNGMANLESSAVITAPITSAPQRWLGRPSAAHIAFIQPCKPRQNAYVDHYNRTVRYDWLAHRLFETLDDI</sequence>
<evidence type="ECO:0000259" key="1">
    <source>
        <dbReference type="Pfam" id="PF13683"/>
    </source>
</evidence>
<comment type="caution">
    <text evidence="2">The sequence shown here is derived from an EMBL/GenBank/DDBJ whole genome shotgun (WGS) entry which is preliminary data.</text>
</comment>
<proteinExistence type="predicted"/>
<evidence type="ECO:0000313" key="3">
    <source>
        <dbReference type="Proteomes" id="UP000468717"/>
    </source>
</evidence>
<keyword evidence="3" id="KW-1185">Reference proteome</keyword>